<evidence type="ECO:0000259" key="10">
    <source>
        <dbReference type="PROSITE" id="PS50929"/>
    </source>
</evidence>
<evidence type="ECO:0000256" key="2">
    <source>
        <dbReference type="ARBA" id="ARBA00022448"/>
    </source>
</evidence>
<dbReference type="InterPro" id="IPR011527">
    <property type="entry name" value="ABC1_TM_dom"/>
</dbReference>
<protein>
    <submittedName>
        <fullName evidence="11">ATP-binding cassette, subfamily B, bacterial</fullName>
    </submittedName>
</protein>
<dbReference type="GO" id="GO:0016887">
    <property type="term" value="F:ATP hydrolysis activity"/>
    <property type="evidence" value="ECO:0007669"/>
    <property type="project" value="InterPro"/>
</dbReference>
<dbReference type="InterPro" id="IPR003593">
    <property type="entry name" value="AAA+_ATPase"/>
</dbReference>
<feature type="transmembrane region" description="Helical" evidence="8">
    <location>
        <begin position="174"/>
        <end position="192"/>
    </location>
</feature>
<dbReference type="CDD" id="cd18582">
    <property type="entry name" value="ABC_6TM_ATM1_ABCB7"/>
    <property type="match status" value="1"/>
</dbReference>
<dbReference type="AlphaFoldDB" id="K6Y280"/>
<keyword evidence="3 8" id="KW-0812">Transmembrane</keyword>
<evidence type="ECO:0000256" key="4">
    <source>
        <dbReference type="ARBA" id="ARBA00022741"/>
    </source>
</evidence>
<keyword evidence="7 8" id="KW-0472">Membrane</keyword>
<dbReference type="Gene3D" id="1.20.1560.10">
    <property type="entry name" value="ABC transporter type 1, transmembrane domain"/>
    <property type="match status" value="1"/>
</dbReference>
<evidence type="ECO:0000256" key="8">
    <source>
        <dbReference type="SAM" id="Phobius"/>
    </source>
</evidence>
<dbReference type="PROSITE" id="PS00211">
    <property type="entry name" value="ABC_TRANSPORTER_1"/>
    <property type="match status" value="1"/>
</dbReference>
<evidence type="ECO:0000256" key="5">
    <source>
        <dbReference type="ARBA" id="ARBA00022840"/>
    </source>
</evidence>
<dbReference type="InterPro" id="IPR036640">
    <property type="entry name" value="ABC1_TM_sf"/>
</dbReference>
<dbReference type="GO" id="GO:0034040">
    <property type="term" value="F:ATPase-coupled lipid transmembrane transporter activity"/>
    <property type="evidence" value="ECO:0007669"/>
    <property type="project" value="TreeGrafter"/>
</dbReference>
<dbReference type="PROSITE" id="PS50929">
    <property type="entry name" value="ABC_TM1F"/>
    <property type="match status" value="1"/>
</dbReference>
<dbReference type="PROSITE" id="PS50893">
    <property type="entry name" value="ABC_TRANSPORTER_2"/>
    <property type="match status" value="1"/>
</dbReference>
<dbReference type="Proteomes" id="UP000006327">
    <property type="component" value="Unassembled WGS sequence"/>
</dbReference>
<dbReference type="eggNOG" id="COG5265">
    <property type="taxonomic scope" value="Bacteria"/>
</dbReference>
<dbReference type="EMBL" id="BAEO01000013">
    <property type="protein sequence ID" value="GAC18051.1"/>
    <property type="molecule type" value="Genomic_DNA"/>
</dbReference>
<dbReference type="SUPFAM" id="SSF52540">
    <property type="entry name" value="P-loop containing nucleoside triphosphate hydrolases"/>
    <property type="match status" value="1"/>
</dbReference>
<dbReference type="GO" id="GO:0005524">
    <property type="term" value="F:ATP binding"/>
    <property type="evidence" value="ECO:0007669"/>
    <property type="project" value="UniProtKB-KW"/>
</dbReference>
<keyword evidence="5 11" id="KW-0067">ATP-binding</keyword>
<evidence type="ECO:0000256" key="6">
    <source>
        <dbReference type="ARBA" id="ARBA00022989"/>
    </source>
</evidence>
<feature type="transmembrane region" description="Helical" evidence="8">
    <location>
        <begin position="260"/>
        <end position="283"/>
    </location>
</feature>
<dbReference type="GO" id="GO:0005886">
    <property type="term" value="C:plasma membrane"/>
    <property type="evidence" value="ECO:0007669"/>
    <property type="project" value="UniProtKB-SubCell"/>
</dbReference>
<feature type="domain" description="ABC transmembrane type-1" evidence="10">
    <location>
        <begin position="35"/>
        <end position="321"/>
    </location>
</feature>
<dbReference type="PANTHER" id="PTHR24221">
    <property type="entry name" value="ATP-BINDING CASSETTE SUB-FAMILY B"/>
    <property type="match status" value="1"/>
</dbReference>
<feature type="transmembrane region" description="Helical" evidence="8">
    <location>
        <begin position="295"/>
        <end position="316"/>
    </location>
</feature>
<dbReference type="InterPro" id="IPR039421">
    <property type="entry name" value="Type_1_exporter"/>
</dbReference>
<dbReference type="SUPFAM" id="SSF90123">
    <property type="entry name" value="ABC transporter transmembrane region"/>
    <property type="match status" value="1"/>
</dbReference>
<reference evidence="11 12" key="1">
    <citation type="journal article" date="2017" name="Antonie Van Leeuwenhoek">
        <title>Rhizobium rhizosphaerae sp. nov., a novel species isolated from rice rhizosphere.</title>
        <authorList>
            <person name="Zhao J.J."/>
            <person name="Zhang J."/>
            <person name="Zhang R.J."/>
            <person name="Zhang C.W."/>
            <person name="Yin H.Q."/>
            <person name="Zhang X.X."/>
        </authorList>
    </citation>
    <scope>NUCLEOTIDE SEQUENCE [LARGE SCALE GENOMIC DNA]</scope>
    <source>
        <strain evidence="11 12">BSs20135</strain>
    </source>
</reference>
<proteinExistence type="predicted"/>
<evidence type="ECO:0000256" key="3">
    <source>
        <dbReference type="ARBA" id="ARBA00022692"/>
    </source>
</evidence>
<dbReference type="Gene3D" id="3.40.50.300">
    <property type="entry name" value="P-loop containing nucleotide triphosphate hydrolases"/>
    <property type="match status" value="1"/>
</dbReference>
<comment type="subcellular location">
    <subcellularLocation>
        <location evidence="1">Cell membrane</location>
        <topology evidence="1">Multi-pass membrane protein</topology>
    </subcellularLocation>
</comment>
<dbReference type="FunFam" id="3.40.50.300:FF:000186">
    <property type="entry name" value="ATP-binding cassette sub-family B member 7, mitochondrial"/>
    <property type="match status" value="1"/>
</dbReference>
<dbReference type="InterPro" id="IPR027417">
    <property type="entry name" value="P-loop_NTPase"/>
</dbReference>
<feature type="domain" description="ABC transporter" evidence="9">
    <location>
        <begin position="355"/>
        <end position="589"/>
    </location>
</feature>
<dbReference type="Pfam" id="PF00005">
    <property type="entry name" value="ABC_tran"/>
    <property type="match status" value="1"/>
</dbReference>
<dbReference type="STRING" id="493475.GARC_1070"/>
<evidence type="ECO:0000256" key="1">
    <source>
        <dbReference type="ARBA" id="ARBA00004651"/>
    </source>
</evidence>
<keyword evidence="6 8" id="KW-1133">Transmembrane helix</keyword>
<sequence>MRHNRYPMNDDTPINWRIFSQLWPYLIEFKLRVGLALLCLIAAKTASIYLPFILKYTVDELNVNASANAILLVPFGLVAAYGLLRLANVLFGEIRDTLFGRVTERAMRRLGLQVFRHLHNLDLEFHLNRQTGGLSRDIERGTSGISFLMRFLVFNIVPTLFEIAVVVGVLFYNYGISFALIILVSVVIYVSFSVKATDWRTKYVREVNQADSSSNSRAIDSLLNYETVKYFNNENYEANRYDSDLANWETARRKNRLSLFALNGGQASIIAIAMTSMMALAAYNVAQGKMTIGDFVLINAFTMQIFMPLNFLGFVYREIRGSLANIENLFNLLDKQPNVPIDENAKELIISQGKITFNQVQFSYRPERTILHDISFDILPGQKVAVVGESGSGKSTLVKLLFRFYDTSKGSISIDGQDISAVNQHSLRKAIGIVPQDTVLFNDTILENVRYGRPDATDAEVQQAIDLAHLRTFIGSLPDGEKTPVGERGLKLSGGEKQRVAIARTILKRPPIMVFDEATSSLDSQSEQAILAAIKEISQGHTSLVIAHRLSTIVDADKIVVMGNGRILEQGTHSHLLTKNGAYKALWQAQQNNQQDESDLG</sequence>
<dbReference type="InterPro" id="IPR003439">
    <property type="entry name" value="ABC_transporter-like_ATP-bd"/>
</dbReference>
<dbReference type="OrthoDB" id="9782586at2"/>
<keyword evidence="2" id="KW-0813">Transport</keyword>
<dbReference type="PANTHER" id="PTHR24221:SF632">
    <property type="entry name" value="ATP-DEPENDENT LIPID A-CORE FLIPPASE"/>
    <property type="match status" value="1"/>
</dbReference>
<dbReference type="RefSeq" id="WP_007617447.1">
    <property type="nucleotide sequence ID" value="NZ_BAEO01000013.1"/>
</dbReference>
<comment type="caution">
    <text evidence="11">The sequence shown here is derived from an EMBL/GenBank/DDBJ whole genome shotgun (WGS) entry which is preliminary data.</text>
</comment>
<evidence type="ECO:0000259" key="9">
    <source>
        <dbReference type="PROSITE" id="PS50893"/>
    </source>
</evidence>
<keyword evidence="4" id="KW-0547">Nucleotide-binding</keyword>
<feature type="transmembrane region" description="Helical" evidence="8">
    <location>
        <begin position="33"/>
        <end position="53"/>
    </location>
</feature>
<evidence type="ECO:0000256" key="7">
    <source>
        <dbReference type="ARBA" id="ARBA00023136"/>
    </source>
</evidence>
<dbReference type="Pfam" id="PF00664">
    <property type="entry name" value="ABC_membrane"/>
    <property type="match status" value="1"/>
</dbReference>
<gene>
    <name evidence="11" type="ORF">GARC_1070</name>
</gene>
<name>K6Y280_9ALTE</name>
<organism evidence="11 12">
    <name type="scientific">Paraglaciecola arctica BSs20135</name>
    <dbReference type="NCBI Taxonomy" id="493475"/>
    <lineage>
        <taxon>Bacteria</taxon>
        <taxon>Pseudomonadati</taxon>
        <taxon>Pseudomonadota</taxon>
        <taxon>Gammaproteobacteria</taxon>
        <taxon>Alteromonadales</taxon>
        <taxon>Alteromonadaceae</taxon>
        <taxon>Paraglaciecola</taxon>
    </lineage>
</organism>
<keyword evidence="12" id="KW-1185">Reference proteome</keyword>
<evidence type="ECO:0000313" key="11">
    <source>
        <dbReference type="EMBL" id="GAC18051.1"/>
    </source>
</evidence>
<dbReference type="InterPro" id="IPR017871">
    <property type="entry name" value="ABC_transporter-like_CS"/>
</dbReference>
<feature type="transmembrane region" description="Helical" evidence="8">
    <location>
        <begin position="147"/>
        <end position="168"/>
    </location>
</feature>
<dbReference type="GO" id="GO:0140359">
    <property type="term" value="F:ABC-type transporter activity"/>
    <property type="evidence" value="ECO:0007669"/>
    <property type="project" value="InterPro"/>
</dbReference>
<evidence type="ECO:0000313" key="12">
    <source>
        <dbReference type="Proteomes" id="UP000006327"/>
    </source>
</evidence>
<accession>K6Y280</accession>
<dbReference type="SMART" id="SM00382">
    <property type="entry name" value="AAA"/>
    <property type="match status" value="1"/>
</dbReference>
<feature type="transmembrane region" description="Helical" evidence="8">
    <location>
        <begin position="65"/>
        <end position="84"/>
    </location>
</feature>